<dbReference type="Proteomes" id="UP000095009">
    <property type="component" value="Unassembled WGS sequence"/>
</dbReference>
<dbReference type="GO" id="GO:0005096">
    <property type="term" value="F:GTPase activator activity"/>
    <property type="evidence" value="ECO:0007669"/>
    <property type="project" value="TreeGrafter"/>
</dbReference>
<dbReference type="InterPro" id="IPR000198">
    <property type="entry name" value="RhoGAP_dom"/>
</dbReference>
<evidence type="ECO:0000313" key="5">
    <source>
        <dbReference type="Proteomes" id="UP000095009"/>
    </source>
</evidence>
<dbReference type="Pfam" id="PF13716">
    <property type="entry name" value="CRAL_TRIO_2"/>
    <property type="match status" value="1"/>
</dbReference>
<dbReference type="AlphaFoldDB" id="A0A1E3PNI1"/>
<dbReference type="SUPFAM" id="SSF52087">
    <property type="entry name" value="CRAL/TRIO domain"/>
    <property type="match status" value="1"/>
</dbReference>
<proteinExistence type="predicted"/>
<dbReference type="OrthoDB" id="410651at2759"/>
<dbReference type="CDD" id="cd00159">
    <property type="entry name" value="RhoGAP"/>
    <property type="match status" value="1"/>
</dbReference>
<dbReference type="SMART" id="SM00324">
    <property type="entry name" value="RhoGAP"/>
    <property type="match status" value="1"/>
</dbReference>
<dbReference type="Pfam" id="PF00620">
    <property type="entry name" value="RhoGAP"/>
    <property type="match status" value="1"/>
</dbReference>
<feature type="region of interest" description="Disordered" evidence="1">
    <location>
        <begin position="623"/>
        <end position="643"/>
    </location>
</feature>
<organism evidence="4 5">
    <name type="scientific">Nadsonia fulvescens var. elongata DSM 6958</name>
    <dbReference type="NCBI Taxonomy" id="857566"/>
    <lineage>
        <taxon>Eukaryota</taxon>
        <taxon>Fungi</taxon>
        <taxon>Dikarya</taxon>
        <taxon>Ascomycota</taxon>
        <taxon>Saccharomycotina</taxon>
        <taxon>Dipodascomycetes</taxon>
        <taxon>Dipodascales</taxon>
        <taxon>Dipodascales incertae sedis</taxon>
        <taxon>Nadsonia</taxon>
    </lineage>
</organism>
<name>A0A1E3PNI1_9ASCO</name>
<sequence length="676" mass="74391">MGHVINSPRELEIMAKRIVTISGTYDPQLRLPIIVIDSTSFPVSSSKAYLTLVPYIIGELPDTDYVLLFFACGAPHKPSWSWVTKTYGMLETHVKKRVKKIYVVHESWWVRAVNEMLGGIISAKFKNKVIHNSDLSDLAKHIDITQINIPQHVYLHNRKVEGIITVPRHCNHIFGSQLNVHEMPSMWNDLLAYLGKRSNHVEGLFRVPPRQEMLDIVKEAYDRGQLIHIKDYGPHVAASLLKLYLRELPEPVIELSQIKLPMKDTPEYCFTVLKNIPRSSLYIIKSMTALFVTVTESHKTKQTPASLATCVAQSFTGSSVVNKEGVPIVIRFVKNLIEFGKQVEDEIRQILKVNPPSPIKVANSVNAGEPDNPFCTPPSKPPVAFDMSPLRGVIRSSSCADVSLKNITKHHVLLPPDDSLILEDGTDDDSFAVSSPTREDSHNLLFGLSEFDDSLSHDHQGQIESWVSKSPTKVTTNLKTYSSASLSKIKSFSQSLLLPSSASSGSMSDSVSSNSMSESTSASVSSPVLTSSSTFESPSSIASNVQPSPAIPSEDLAFSSYVPNSKTLGSVPRPPPSRQSSGTIPSSYTSDHPSALEFESVSTISTGMKKLGYKKSMTFVTSPFSVPEEQPPVPPEPRKFGPGAKLVVSTKRGKKVNELTKLYEEKSKTAPIIVED</sequence>
<protein>
    <recommendedName>
        <fullName evidence="6">Rho-GAP domain-containing protein</fullName>
    </recommendedName>
</protein>
<dbReference type="InterPro" id="IPR008936">
    <property type="entry name" value="Rho_GTPase_activation_prot"/>
</dbReference>
<dbReference type="CDD" id="cd00170">
    <property type="entry name" value="SEC14"/>
    <property type="match status" value="1"/>
</dbReference>
<dbReference type="PANTHER" id="PTHR45808">
    <property type="entry name" value="RHO GTPASE-ACTIVATING PROTEIN 68F"/>
    <property type="match status" value="1"/>
</dbReference>
<dbReference type="PANTHER" id="PTHR45808:SF2">
    <property type="entry name" value="RHO GTPASE-ACTIVATING PROTEIN 68F"/>
    <property type="match status" value="1"/>
</dbReference>
<evidence type="ECO:0008006" key="6">
    <source>
        <dbReference type="Google" id="ProtNLM"/>
    </source>
</evidence>
<keyword evidence="5" id="KW-1185">Reference proteome</keyword>
<feature type="compositionally biased region" description="Polar residues" evidence="1">
    <location>
        <begin position="582"/>
        <end position="592"/>
    </location>
</feature>
<dbReference type="Gene3D" id="1.10.555.10">
    <property type="entry name" value="Rho GTPase activation protein"/>
    <property type="match status" value="1"/>
</dbReference>
<feature type="region of interest" description="Disordered" evidence="1">
    <location>
        <begin position="499"/>
        <end position="548"/>
    </location>
</feature>
<feature type="domain" description="Rho-GAP" evidence="3">
    <location>
        <begin position="176"/>
        <end position="344"/>
    </location>
</feature>
<dbReference type="InterPro" id="IPR001251">
    <property type="entry name" value="CRAL-TRIO_dom"/>
</dbReference>
<feature type="region of interest" description="Disordered" evidence="1">
    <location>
        <begin position="564"/>
        <end position="593"/>
    </location>
</feature>
<dbReference type="STRING" id="857566.A0A1E3PNI1"/>
<evidence type="ECO:0000313" key="4">
    <source>
        <dbReference type="EMBL" id="ODQ66985.1"/>
    </source>
</evidence>
<dbReference type="GO" id="GO:0005737">
    <property type="term" value="C:cytoplasm"/>
    <property type="evidence" value="ECO:0007669"/>
    <property type="project" value="TreeGrafter"/>
</dbReference>
<dbReference type="GO" id="GO:0007264">
    <property type="term" value="P:small GTPase-mediated signal transduction"/>
    <property type="evidence" value="ECO:0007669"/>
    <property type="project" value="TreeGrafter"/>
</dbReference>
<dbReference type="SUPFAM" id="SSF48350">
    <property type="entry name" value="GTPase activation domain, GAP"/>
    <property type="match status" value="1"/>
</dbReference>
<dbReference type="EMBL" id="KV454407">
    <property type="protein sequence ID" value="ODQ66985.1"/>
    <property type="molecule type" value="Genomic_DNA"/>
</dbReference>
<dbReference type="InterPro" id="IPR036865">
    <property type="entry name" value="CRAL-TRIO_dom_sf"/>
</dbReference>
<dbReference type="PROSITE" id="PS50191">
    <property type="entry name" value="CRAL_TRIO"/>
    <property type="match status" value="1"/>
</dbReference>
<feature type="domain" description="CRAL-TRIO" evidence="2">
    <location>
        <begin position="9"/>
        <end position="151"/>
    </location>
</feature>
<evidence type="ECO:0000259" key="2">
    <source>
        <dbReference type="PROSITE" id="PS50191"/>
    </source>
</evidence>
<evidence type="ECO:0000256" key="1">
    <source>
        <dbReference type="SAM" id="MobiDB-lite"/>
    </source>
</evidence>
<evidence type="ECO:0000259" key="3">
    <source>
        <dbReference type="PROSITE" id="PS50238"/>
    </source>
</evidence>
<reference evidence="4 5" key="1">
    <citation type="journal article" date="2016" name="Proc. Natl. Acad. Sci. U.S.A.">
        <title>Comparative genomics of biotechnologically important yeasts.</title>
        <authorList>
            <person name="Riley R."/>
            <person name="Haridas S."/>
            <person name="Wolfe K.H."/>
            <person name="Lopes M.R."/>
            <person name="Hittinger C.T."/>
            <person name="Goeker M."/>
            <person name="Salamov A.A."/>
            <person name="Wisecaver J.H."/>
            <person name="Long T.M."/>
            <person name="Calvey C.H."/>
            <person name="Aerts A.L."/>
            <person name="Barry K.W."/>
            <person name="Choi C."/>
            <person name="Clum A."/>
            <person name="Coughlan A.Y."/>
            <person name="Deshpande S."/>
            <person name="Douglass A.P."/>
            <person name="Hanson S.J."/>
            <person name="Klenk H.-P."/>
            <person name="LaButti K.M."/>
            <person name="Lapidus A."/>
            <person name="Lindquist E.A."/>
            <person name="Lipzen A.M."/>
            <person name="Meier-Kolthoff J.P."/>
            <person name="Ohm R.A."/>
            <person name="Otillar R.P."/>
            <person name="Pangilinan J.L."/>
            <person name="Peng Y."/>
            <person name="Rokas A."/>
            <person name="Rosa C.A."/>
            <person name="Scheuner C."/>
            <person name="Sibirny A.A."/>
            <person name="Slot J.C."/>
            <person name="Stielow J.B."/>
            <person name="Sun H."/>
            <person name="Kurtzman C.P."/>
            <person name="Blackwell M."/>
            <person name="Grigoriev I.V."/>
            <person name="Jeffries T.W."/>
        </authorList>
    </citation>
    <scope>NUCLEOTIDE SEQUENCE [LARGE SCALE GENOMIC DNA]</scope>
    <source>
        <strain evidence="4 5">DSM 6958</strain>
    </source>
</reference>
<dbReference type="Gene3D" id="3.40.525.10">
    <property type="entry name" value="CRAL-TRIO lipid binding domain"/>
    <property type="match status" value="1"/>
</dbReference>
<dbReference type="PROSITE" id="PS50238">
    <property type="entry name" value="RHOGAP"/>
    <property type="match status" value="1"/>
</dbReference>
<accession>A0A1E3PNI1</accession>
<gene>
    <name evidence="4" type="ORF">NADFUDRAFT_49436</name>
</gene>
<feature type="compositionally biased region" description="Low complexity" evidence="1">
    <location>
        <begin position="499"/>
        <end position="543"/>
    </location>
</feature>